<dbReference type="Gene3D" id="3.40.50.740">
    <property type="match status" value="1"/>
</dbReference>
<dbReference type="GO" id="GO:0051536">
    <property type="term" value="F:iron-sulfur cluster binding"/>
    <property type="evidence" value="ECO:0007669"/>
    <property type="project" value="UniProtKB-KW"/>
</dbReference>
<sequence>MLEKIIVPNKLAGGYSRREFLRLLELAGVSVAIGGSGLMCGGLKTTDALAETADKGREVITRCGICGNDCGMKAYIKDNRIISVRPWKDDPESMGFMCSKGLATTRIVHAPDRILNPKTRVGDSWKDITWDEALNKISQKLLSLKKDPGPESLVVHYGVSQVRTPFYRYFIRRFSNVYGTPNFTGCGSQCAISSAMARAYSTGALASDYENARCIVLWGCNPSTSDMREWLRQILPAKDAGAKIICIDPRPSPMTKMADIHLRPRPGTDGALALSMANVIVAKGLHEEEFIKTYAVGFDQYQKLISGYTPKKAEYITGIPAADIENAALALSKNGPATISTGNGLELHTNGVQTIRSVMLLYALTGNIDVKGGGLIAGKKTALADMEMNKHQPFKAKGIMTDAYPLLWQKANMITANKVPEAILTGKPYPIKALMVFGGNPVITGPNASHMKEAYKRLELLVVMDLFMTETAKMADIVLPAATSLECDNLKATDRRIYMTPRVIAGQGNAWPVWRFWFELAKKMGYTAEFPWKTLDEAIDDHLSPIGVTASELRRNFNGIDHRAELAYKKFEKDGFHTPSGKIEFHSKTLADAGYDPLPGFVEPDHGSKNDISAKQYPLLMSSGARIPVYYHSQFHNIPSLRSKAPEPSLEINPTDATSLAIREGEIVAVTSPRGSIKVKATIVPSLSAGMIAMSHGWNEANVNELTDDAVLDPISGFPAYRGFLCRIEKA</sequence>
<proteinExistence type="inferred from homology"/>
<name>A0A445N0T4_9BACT</name>
<evidence type="ECO:0000313" key="10">
    <source>
        <dbReference type="EMBL" id="SPD75356.1"/>
    </source>
</evidence>
<dbReference type="PROSITE" id="PS00490">
    <property type="entry name" value="MOLYBDOPTERIN_PROK_2"/>
    <property type="match status" value="1"/>
</dbReference>
<dbReference type="PANTHER" id="PTHR43742">
    <property type="entry name" value="TRIMETHYLAMINE-N-OXIDE REDUCTASE"/>
    <property type="match status" value="1"/>
</dbReference>
<keyword evidence="5" id="KW-0732">Signal</keyword>
<keyword evidence="8" id="KW-0411">Iron-sulfur</keyword>
<dbReference type="PROSITE" id="PS51669">
    <property type="entry name" value="4FE4S_MOW_BIS_MGD"/>
    <property type="match status" value="1"/>
</dbReference>
<dbReference type="Pfam" id="PF04879">
    <property type="entry name" value="Molybdop_Fe4S4"/>
    <property type="match status" value="1"/>
</dbReference>
<gene>
    <name evidence="10" type="primary">BisC</name>
    <name evidence="10" type="ORF">PITCH_A550001</name>
</gene>
<dbReference type="InterPro" id="IPR006655">
    <property type="entry name" value="Mopterin_OxRdtase_prok_CS"/>
</dbReference>
<dbReference type="SUPFAM" id="SSF50692">
    <property type="entry name" value="ADC-like"/>
    <property type="match status" value="1"/>
</dbReference>
<dbReference type="InterPro" id="IPR037949">
    <property type="entry name" value="MopB_CT_Acetylene-hydratase"/>
</dbReference>
<dbReference type="GO" id="GO:0043546">
    <property type="term" value="F:molybdopterin cofactor binding"/>
    <property type="evidence" value="ECO:0007669"/>
    <property type="project" value="InterPro"/>
</dbReference>
<dbReference type="PANTHER" id="PTHR43742:SF6">
    <property type="entry name" value="OXIDOREDUCTASE YYAE-RELATED"/>
    <property type="match status" value="1"/>
</dbReference>
<dbReference type="InterPro" id="IPR050612">
    <property type="entry name" value="Prok_Mopterin_Oxidored"/>
</dbReference>
<dbReference type="PROSITE" id="PS51318">
    <property type="entry name" value="TAT"/>
    <property type="match status" value="1"/>
</dbReference>
<dbReference type="CDD" id="cd02781">
    <property type="entry name" value="MopB_CT_Acetylene-hydratase"/>
    <property type="match status" value="1"/>
</dbReference>
<dbReference type="Gene3D" id="2.40.40.20">
    <property type="match status" value="1"/>
</dbReference>
<evidence type="ECO:0000256" key="6">
    <source>
        <dbReference type="ARBA" id="ARBA00023002"/>
    </source>
</evidence>
<evidence type="ECO:0000256" key="8">
    <source>
        <dbReference type="ARBA" id="ARBA00023014"/>
    </source>
</evidence>
<evidence type="ECO:0000256" key="1">
    <source>
        <dbReference type="ARBA" id="ARBA00001942"/>
    </source>
</evidence>
<dbReference type="InterPro" id="IPR009010">
    <property type="entry name" value="Asp_de-COase-like_dom_sf"/>
</dbReference>
<accession>A0A445N0T4</accession>
<keyword evidence="7" id="KW-0408">Iron</keyword>
<dbReference type="Pfam" id="PF00384">
    <property type="entry name" value="Molybdopterin"/>
    <property type="match status" value="1"/>
</dbReference>
<feature type="domain" description="4Fe-4S Mo/W bis-MGD-type" evidence="9">
    <location>
        <begin position="56"/>
        <end position="112"/>
    </location>
</feature>
<dbReference type="InterPro" id="IPR006657">
    <property type="entry name" value="MoPterin_dinucl-bd_dom"/>
</dbReference>
<dbReference type="AlphaFoldDB" id="A0A445N0T4"/>
<dbReference type="Gene3D" id="3.40.228.10">
    <property type="entry name" value="Dimethylsulfoxide Reductase, domain 2"/>
    <property type="match status" value="1"/>
</dbReference>
<keyword evidence="3" id="KW-0500">Molybdenum</keyword>
<evidence type="ECO:0000256" key="2">
    <source>
        <dbReference type="ARBA" id="ARBA00010312"/>
    </source>
</evidence>
<dbReference type="InterPro" id="IPR006963">
    <property type="entry name" value="Mopterin_OxRdtase_4Fe-4S_dom"/>
</dbReference>
<dbReference type="GO" id="GO:0016491">
    <property type="term" value="F:oxidoreductase activity"/>
    <property type="evidence" value="ECO:0007669"/>
    <property type="project" value="UniProtKB-KW"/>
</dbReference>
<dbReference type="Gene3D" id="2.20.25.90">
    <property type="entry name" value="ADC-like domains"/>
    <property type="match status" value="1"/>
</dbReference>
<keyword evidence="4" id="KW-0479">Metal-binding</keyword>
<evidence type="ECO:0000256" key="7">
    <source>
        <dbReference type="ARBA" id="ARBA00023004"/>
    </source>
</evidence>
<evidence type="ECO:0000256" key="5">
    <source>
        <dbReference type="ARBA" id="ARBA00022729"/>
    </source>
</evidence>
<dbReference type="InterPro" id="IPR006311">
    <property type="entry name" value="TAT_signal"/>
</dbReference>
<dbReference type="SMART" id="SM00926">
    <property type="entry name" value="Molybdop_Fe4S4"/>
    <property type="match status" value="1"/>
</dbReference>
<keyword evidence="6" id="KW-0560">Oxidoreductase</keyword>
<evidence type="ECO:0000259" key="9">
    <source>
        <dbReference type="PROSITE" id="PS51669"/>
    </source>
</evidence>
<dbReference type="SUPFAM" id="SSF53706">
    <property type="entry name" value="Formate dehydrogenase/DMSO reductase, domains 1-3"/>
    <property type="match status" value="1"/>
</dbReference>
<organism evidence="10">
    <name type="scientific">uncultured Desulfobacterium sp</name>
    <dbReference type="NCBI Taxonomy" id="201089"/>
    <lineage>
        <taxon>Bacteria</taxon>
        <taxon>Pseudomonadati</taxon>
        <taxon>Thermodesulfobacteriota</taxon>
        <taxon>Desulfobacteria</taxon>
        <taxon>Desulfobacterales</taxon>
        <taxon>Desulfobacteriaceae</taxon>
        <taxon>Desulfobacterium</taxon>
        <taxon>environmental samples</taxon>
    </lineage>
</organism>
<dbReference type="GO" id="GO:0018818">
    <property type="term" value="F:acetylene hydratase activity"/>
    <property type="evidence" value="ECO:0007669"/>
    <property type="project" value="InterPro"/>
</dbReference>
<dbReference type="GO" id="GO:0046872">
    <property type="term" value="F:metal ion binding"/>
    <property type="evidence" value="ECO:0007669"/>
    <property type="project" value="UniProtKB-KW"/>
</dbReference>
<evidence type="ECO:0000256" key="3">
    <source>
        <dbReference type="ARBA" id="ARBA00022505"/>
    </source>
</evidence>
<dbReference type="EMBL" id="OJIN01000198">
    <property type="protein sequence ID" value="SPD75356.1"/>
    <property type="molecule type" value="Genomic_DNA"/>
</dbReference>
<dbReference type="InterPro" id="IPR006656">
    <property type="entry name" value="Mopterin_OxRdtase"/>
</dbReference>
<reference evidence="10" key="1">
    <citation type="submission" date="2018-01" db="EMBL/GenBank/DDBJ databases">
        <authorList>
            <person name="Regsiter A."/>
            <person name="William W."/>
        </authorList>
    </citation>
    <scope>NUCLEOTIDE SEQUENCE</scope>
    <source>
        <strain evidence="10">TRIP AH-1</strain>
    </source>
</reference>
<evidence type="ECO:0000256" key="4">
    <source>
        <dbReference type="ARBA" id="ARBA00022723"/>
    </source>
</evidence>
<comment type="cofactor">
    <cofactor evidence="1">
        <name>Mo-bis(molybdopterin guanine dinucleotide)</name>
        <dbReference type="ChEBI" id="CHEBI:60539"/>
    </cofactor>
</comment>
<protein>
    <submittedName>
        <fullName evidence="10">Anaerobic dehydrogenases</fullName>
    </submittedName>
</protein>
<comment type="similarity">
    <text evidence="2">Belongs to the prokaryotic molybdopterin-containing oxidoreductase family.</text>
</comment>
<dbReference type="Pfam" id="PF01568">
    <property type="entry name" value="Molydop_binding"/>
    <property type="match status" value="1"/>
</dbReference>